<comment type="caution">
    <text evidence="7">The sequence shown here is derived from an EMBL/GenBank/DDBJ whole genome shotgun (WGS) entry which is preliminary data.</text>
</comment>
<dbReference type="GO" id="GO:0060962">
    <property type="term" value="P:regulation of ribosomal protein gene transcription by RNA polymerase II"/>
    <property type="evidence" value="ECO:0007669"/>
    <property type="project" value="InterPro"/>
</dbReference>
<reference evidence="7" key="2">
    <citation type="journal article" date="2023" name="IMA Fungus">
        <title>Comparative genomic study of the Penicillium genus elucidates a diverse pangenome and 15 lateral gene transfer events.</title>
        <authorList>
            <person name="Petersen C."/>
            <person name="Sorensen T."/>
            <person name="Nielsen M.R."/>
            <person name="Sondergaard T.E."/>
            <person name="Sorensen J.L."/>
            <person name="Fitzpatrick D.A."/>
            <person name="Frisvad J.C."/>
            <person name="Nielsen K.L."/>
        </authorList>
    </citation>
    <scope>NUCLEOTIDE SEQUENCE</scope>
    <source>
        <strain evidence="7">IBT 16125</strain>
    </source>
</reference>
<feature type="compositionally biased region" description="Low complexity" evidence="4">
    <location>
        <begin position="916"/>
        <end position="940"/>
    </location>
</feature>
<dbReference type="PROSITE" id="PS50039">
    <property type="entry name" value="FORK_HEAD_3"/>
    <property type="match status" value="1"/>
</dbReference>
<keyword evidence="8" id="KW-1185">Reference proteome</keyword>
<evidence type="ECO:0000256" key="4">
    <source>
        <dbReference type="SAM" id="MobiDB-lite"/>
    </source>
</evidence>
<dbReference type="PANTHER" id="PTHR21712:SF29">
    <property type="entry name" value="PRE-RRNA-PROCESSING PROTEIN FHL1"/>
    <property type="match status" value="1"/>
</dbReference>
<feature type="region of interest" description="Disordered" evidence="4">
    <location>
        <begin position="316"/>
        <end position="344"/>
    </location>
</feature>
<dbReference type="GO" id="GO:0043565">
    <property type="term" value="F:sequence-specific DNA binding"/>
    <property type="evidence" value="ECO:0007669"/>
    <property type="project" value="InterPro"/>
</dbReference>
<feature type="DNA-binding region" description="Fork-head" evidence="3">
    <location>
        <begin position="737"/>
        <end position="825"/>
    </location>
</feature>
<protein>
    <recommendedName>
        <fullName evidence="9">Forkhead domain-containing protein</fullName>
    </recommendedName>
</protein>
<dbReference type="AlphaFoldDB" id="A0AAD6G0M3"/>
<reference evidence="7" key="1">
    <citation type="submission" date="2022-12" db="EMBL/GenBank/DDBJ databases">
        <authorList>
            <person name="Petersen C."/>
        </authorList>
    </citation>
    <scope>NUCLEOTIDE SEQUENCE</scope>
    <source>
        <strain evidence="7">IBT 16125</strain>
    </source>
</reference>
<feature type="domain" description="Fork-head" evidence="6">
    <location>
        <begin position="737"/>
        <end position="825"/>
    </location>
</feature>
<dbReference type="InterPro" id="IPR036390">
    <property type="entry name" value="WH_DNA-bd_sf"/>
</dbReference>
<dbReference type="EMBL" id="JAPVEA010000008">
    <property type="protein sequence ID" value="KAJ5439961.1"/>
    <property type="molecule type" value="Genomic_DNA"/>
</dbReference>
<dbReference type="InterPro" id="IPR036388">
    <property type="entry name" value="WH-like_DNA-bd_sf"/>
</dbReference>
<feature type="compositionally biased region" description="Pro residues" evidence="4">
    <location>
        <begin position="987"/>
        <end position="1017"/>
    </location>
</feature>
<feature type="compositionally biased region" description="Polar residues" evidence="4">
    <location>
        <begin position="325"/>
        <end position="337"/>
    </location>
</feature>
<dbReference type="GeneID" id="81604584"/>
<feature type="region of interest" description="Disordered" evidence="4">
    <location>
        <begin position="1"/>
        <end position="65"/>
    </location>
</feature>
<dbReference type="PANTHER" id="PTHR21712">
    <property type="entry name" value="PRE-RRNA-PROCESSING PROTEIN FHL1"/>
    <property type="match status" value="1"/>
</dbReference>
<dbReference type="PRINTS" id="PR00053">
    <property type="entry name" value="FORKHEAD"/>
</dbReference>
<proteinExistence type="predicted"/>
<dbReference type="InterPro" id="IPR000253">
    <property type="entry name" value="FHA_dom"/>
</dbReference>
<organism evidence="7 8">
    <name type="scientific">Penicillium daleae</name>
    <dbReference type="NCBI Taxonomy" id="63821"/>
    <lineage>
        <taxon>Eukaryota</taxon>
        <taxon>Fungi</taxon>
        <taxon>Dikarya</taxon>
        <taxon>Ascomycota</taxon>
        <taxon>Pezizomycotina</taxon>
        <taxon>Eurotiomycetes</taxon>
        <taxon>Eurotiomycetidae</taxon>
        <taxon>Eurotiales</taxon>
        <taxon>Aspergillaceae</taxon>
        <taxon>Penicillium</taxon>
    </lineage>
</organism>
<feature type="region of interest" description="Disordered" evidence="4">
    <location>
        <begin position="815"/>
        <end position="1151"/>
    </location>
</feature>
<feature type="compositionally biased region" description="Basic and acidic residues" evidence="4">
    <location>
        <begin position="605"/>
        <end position="631"/>
    </location>
</feature>
<dbReference type="SUPFAM" id="SSF49879">
    <property type="entry name" value="SMAD/FHA domain"/>
    <property type="match status" value="1"/>
</dbReference>
<evidence type="ECO:0008006" key="9">
    <source>
        <dbReference type="Google" id="ProtNLM"/>
    </source>
</evidence>
<dbReference type="Gene3D" id="2.60.200.20">
    <property type="match status" value="1"/>
</dbReference>
<evidence type="ECO:0000256" key="1">
    <source>
        <dbReference type="ARBA" id="ARBA00023125"/>
    </source>
</evidence>
<dbReference type="PROSITE" id="PS50006">
    <property type="entry name" value="FHA_DOMAIN"/>
    <property type="match status" value="1"/>
</dbReference>
<sequence>MSSQTMTAPAVGHRPPDPGPDTPMYDYGGSQNDASPPTDARSDSAIRDMHNSAPTSKGLPATPIGIKMEPVEGQNLAASEMQKNINTQSAAGALLAQLLGNQSTPTNSVPTNGSPTTETGTGTGTGQQQDVEMSEEDGKLDQKPDLSHDFSLDFNLQQDGQQASASTGMPNMSNGGKSTDDIFAQLDATTTQDGTHAEHRGSDAMDLSDPLNNSKTDLDQQPSLLPPFDFAVVPKNAFEALQQNEMLTAAYLSQSADLSALGYQDGSASVTGSEPRIQAFAKLEFDDGHFYCNTYSFILGRDVRAARAAHQREYQYRQAVRSSRAKSSSGGNASHTPNRMKGEESAAMMGSVVSDRGGIMGFDPDVPPNISGSNMPGNRRSSKSSFDGSVVPLHANPAQLQATTDYNALAMQSLQEGNGDPKPVDTLALLPSPDACPTIPIHPPSTIDGTAAGHRGISRRHVRIAYNFDRNLFEMEVMGRNGAFIGADWLSPGQIRPLHSGDYIQIGGVRIRFLLPDVPIGETGADRIEEQLPEEEEADRGSVDAEHEIDDTDKPLSDSESREPSSKVTKIVLKTKDSDSKALLSIEAGGENGGQPARRRGPGRPPKDGIMSKRERAELAREQKIAAKREANGGVTPPPLVLPTKPAGKAGKTVRESVGAESPPSSVKPAEKRKYTKRKKGEGMDFPLPSTEGGQFTTEQRPEEYVKPPPVKKRKPSRSPSPNYPPESAYTPEDLAKPPYNYAVLIFDALTEAGNPMTLKQIYRALKLKYPYFRFKCETEGWTSSVRHNLNGNSHLFMHAERDGKGWSWQLRPGASVEKEKKRRPSPPPPQPPQASVPPPQHYMPPMPHSYAPPTAAPAPMQNQHQHFQFPSIPPSNSFSAPPAPQQQHTSPYAPPPASTAPPPPAPIAAPPVSAPTPAASQPPVSAPMPVSAPSSASAPAPAPAPMPTPVPAPAPASFPIPSALRGNLPAAFARTTPGAYTSPYASNPPPQQQQPPPHNSQPPPQPQPVQGPPGQQPPQQHQQQQQHHHSPYPPPQKPPSTPQPHINSQSQAYPPPAAPQYQTQHQHPIQQPVQMQHQPHQQTQQQPPPPHEHVPPSHHQSHQPHPPPPGPQAHHHQPPPQQHQPQHHSVQSGPPSQVAPDSPSFTERANKAIDDFENVLMEDYEDKNYIREVLRSARARVLGNAKESSFPGGEPKDEAVIMDVLRNLVGSLKEE</sequence>
<dbReference type="GO" id="GO:0003700">
    <property type="term" value="F:DNA-binding transcription factor activity"/>
    <property type="evidence" value="ECO:0007669"/>
    <property type="project" value="InterPro"/>
</dbReference>
<feature type="compositionally biased region" description="Basic and acidic residues" evidence="4">
    <location>
        <begin position="40"/>
        <end position="50"/>
    </location>
</feature>
<feature type="compositionally biased region" description="Pro residues" evidence="4">
    <location>
        <begin position="893"/>
        <end position="915"/>
    </location>
</feature>
<keyword evidence="1 3" id="KW-0238">DNA-binding</keyword>
<feature type="compositionally biased region" description="Pro residues" evidence="4">
    <location>
        <begin position="1032"/>
        <end position="1043"/>
    </location>
</feature>
<feature type="region of interest" description="Disordered" evidence="4">
    <location>
        <begin position="101"/>
        <end position="147"/>
    </location>
</feature>
<dbReference type="Proteomes" id="UP001213681">
    <property type="component" value="Unassembled WGS sequence"/>
</dbReference>
<feature type="region of interest" description="Disordered" evidence="4">
    <location>
        <begin position="524"/>
        <end position="569"/>
    </location>
</feature>
<dbReference type="InterPro" id="IPR045178">
    <property type="entry name" value="Fhl1/FHA1"/>
</dbReference>
<accession>A0AAD6G0M3</accession>
<feature type="compositionally biased region" description="Low complexity" evidence="4">
    <location>
        <begin position="1124"/>
        <end position="1137"/>
    </location>
</feature>
<evidence type="ECO:0000259" key="6">
    <source>
        <dbReference type="PROSITE" id="PS50039"/>
    </source>
</evidence>
<dbReference type="Gene3D" id="1.10.10.10">
    <property type="entry name" value="Winged helix-like DNA-binding domain superfamily/Winged helix DNA-binding domain"/>
    <property type="match status" value="1"/>
</dbReference>
<feature type="compositionally biased region" description="Pro residues" evidence="4">
    <location>
        <begin position="826"/>
        <end position="848"/>
    </location>
</feature>
<dbReference type="Pfam" id="PF00498">
    <property type="entry name" value="FHA"/>
    <property type="match status" value="1"/>
</dbReference>
<feature type="region of interest" description="Disordered" evidence="4">
    <location>
        <begin position="586"/>
        <end position="735"/>
    </location>
</feature>
<feature type="compositionally biased region" description="Basic and acidic residues" evidence="4">
    <location>
        <begin position="539"/>
        <end position="565"/>
    </location>
</feature>
<feature type="compositionally biased region" description="Basic and acidic residues" evidence="4">
    <location>
        <begin position="136"/>
        <end position="147"/>
    </location>
</feature>
<evidence type="ECO:0000313" key="8">
    <source>
        <dbReference type="Proteomes" id="UP001213681"/>
    </source>
</evidence>
<comment type="subcellular location">
    <subcellularLocation>
        <location evidence="3">Nucleus</location>
    </subcellularLocation>
</comment>
<evidence type="ECO:0000256" key="2">
    <source>
        <dbReference type="ARBA" id="ARBA00023242"/>
    </source>
</evidence>
<gene>
    <name evidence="7" type="ORF">N7458_010959</name>
</gene>
<dbReference type="InterPro" id="IPR008984">
    <property type="entry name" value="SMAD_FHA_dom_sf"/>
</dbReference>
<evidence type="ECO:0000256" key="3">
    <source>
        <dbReference type="PROSITE-ProRule" id="PRU00089"/>
    </source>
</evidence>
<feature type="compositionally biased region" description="Pro residues" evidence="4">
    <location>
        <begin position="941"/>
        <end position="959"/>
    </location>
</feature>
<name>A0AAD6G0M3_9EURO</name>
<dbReference type="GO" id="GO:0005634">
    <property type="term" value="C:nucleus"/>
    <property type="evidence" value="ECO:0007669"/>
    <property type="project" value="UniProtKB-SubCell"/>
</dbReference>
<feature type="domain" description="FHA" evidence="5">
    <location>
        <begin position="457"/>
        <end position="490"/>
    </location>
</feature>
<feature type="region of interest" description="Disordered" evidence="4">
    <location>
        <begin position="190"/>
        <end position="210"/>
    </location>
</feature>
<feature type="compositionally biased region" description="Low complexity" evidence="4">
    <location>
        <begin position="1060"/>
        <end position="1086"/>
    </location>
</feature>
<feature type="compositionally biased region" description="Low complexity" evidence="4">
    <location>
        <begin position="1044"/>
        <end position="1053"/>
    </location>
</feature>
<feature type="compositionally biased region" description="Low complexity" evidence="4">
    <location>
        <begin position="868"/>
        <end position="892"/>
    </location>
</feature>
<evidence type="ECO:0000259" key="5">
    <source>
        <dbReference type="PROSITE" id="PS50006"/>
    </source>
</evidence>
<dbReference type="RefSeq" id="XP_056763190.1">
    <property type="nucleotide sequence ID" value="XM_056914341.1"/>
</dbReference>
<dbReference type="SMART" id="SM00339">
    <property type="entry name" value="FH"/>
    <property type="match status" value="1"/>
</dbReference>
<dbReference type="SUPFAM" id="SSF46785">
    <property type="entry name" value="Winged helix' DNA-binding domain"/>
    <property type="match status" value="1"/>
</dbReference>
<feature type="compositionally biased region" description="Polar residues" evidence="4">
    <location>
        <begin position="101"/>
        <end position="115"/>
    </location>
</feature>
<evidence type="ECO:0000313" key="7">
    <source>
        <dbReference type="EMBL" id="KAJ5439961.1"/>
    </source>
</evidence>
<dbReference type="Pfam" id="PF00250">
    <property type="entry name" value="Forkhead"/>
    <property type="match status" value="1"/>
</dbReference>
<keyword evidence="2 3" id="KW-0539">Nucleus</keyword>
<feature type="region of interest" description="Disordered" evidence="4">
    <location>
        <begin position="357"/>
        <end position="391"/>
    </location>
</feature>
<dbReference type="InterPro" id="IPR001766">
    <property type="entry name" value="Fork_head_dom"/>
</dbReference>